<keyword evidence="5" id="KW-0378">Hydrolase</keyword>
<dbReference type="Gene3D" id="3.40.50.1820">
    <property type="entry name" value="alpha/beta hydrolase"/>
    <property type="match status" value="1"/>
</dbReference>
<name>A0A218NN70_9ARCH</name>
<dbReference type="RefSeq" id="WP_088820182.1">
    <property type="nucleotide sequence ID" value="NZ_CP019964.1"/>
</dbReference>
<evidence type="ECO:0000259" key="4">
    <source>
        <dbReference type="Pfam" id="PF00561"/>
    </source>
</evidence>
<dbReference type="OrthoDB" id="7531at2157"/>
<evidence type="ECO:0000256" key="1">
    <source>
        <dbReference type="ARBA" id="ARBA00004496"/>
    </source>
</evidence>
<keyword evidence="5" id="KW-0031">Aminopeptidase</keyword>
<dbReference type="EMBL" id="CP019964">
    <property type="protein sequence ID" value="ASI13909.1"/>
    <property type="molecule type" value="Genomic_DNA"/>
</dbReference>
<sequence>MEKEKFIFDDKEILYFHSGAEGNDAILLMHGYNFSTQVWIDVGLVEKLKGIGYEVFSLDVPGFPKSENKAKLSQDDIERLLEKFIKDKMHSNAVLLGASASGRIALEFAEKHAHLLRKLILVDPVYESVDFGKLNGIDILGIWGGNDPISKPFRSVASNVKLAILKGAGHACYLDKPDEFNSIVANFLKEQMR</sequence>
<dbReference type="InterPro" id="IPR000073">
    <property type="entry name" value="AB_hydrolase_1"/>
</dbReference>
<keyword evidence="2" id="KW-0963">Cytoplasm</keyword>
<evidence type="ECO:0000313" key="6">
    <source>
        <dbReference type="Proteomes" id="UP000197679"/>
    </source>
</evidence>
<evidence type="ECO:0000256" key="2">
    <source>
        <dbReference type="ARBA" id="ARBA00022490"/>
    </source>
</evidence>
<dbReference type="GeneID" id="33314160"/>
<gene>
    <name evidence="5" type="ORF">Mia14_0606</name>
</gene>
<dbReference type="Proteomes" id="UP000197679">
    <property type="component" value="Chromosome"/>
</dbReference>
<feature type="domain" description="AB hydrolase-1" evidence="4">
    <location>
        <begin position="25"/>
        <end position="124"/>
    </location>
</feature>
<evidence type="ECO:0000313" key="5">
    <source>
        <dbReference type="EMBL" id="ASI13909.1"/>
    </source>
</evidence>
<dbReference type="AlphaFoldDB" id="A0A218NN70"/>
<organism evidence="5 6">
    <name type="scientific">Candidatus Mancarchaeum acidiphilum</name>
    <dbReference type="NCBI Taxonomy" id="1920749"/>
    <lineage>
        <taxon>Archaea</taxon>
        <taxon>Candidatus Micrarchaeota</taxon>
        <taxon>Candidatus Mancarchaeum</taxon>
    </lineage>
</organism>
<dbReference type="PRINTS" id="PR00111">
    <property type="entry name" value="ABHYDROLASE"/>
</dbReference>
<keyword evidence="6" id="KW-1185">Reference proteome</keyword>
<dbReference type="GO" id="GO:0005737">
    <property type="term" value="C:cytoplasm"/>
    <property type="evidence" value="ECO:0007669"/>
    <property type="project" value="UniProtKB-SubCell"/>
</dbReference>
<dbReference type="SUPFAM" id="SSF53474">
    <property type="entry name" value="alpha/beta-Hydrolases"/>
    <property type="match status" value="1"/>
</dbReference>
<dbReference type="KEGG" id="marh:Mia14_0606"/>
<dbReference type="InterPro" id="IPR029058">
    <property type="entry name" value="AB_hydrolase_fold"/>
</dbReference>
<dbReference type="PANTHER" id="PTHR46197:SF3">
    <property type="entry name" value="AB HYDROLASE-1 DOMAIN-CONTAINING PROTEIN"/>
    <property type="match status" value="1"/>
</dbReference>
<keyword evidence="5" id="KW-0645">Protease</keyword>
<dbReference type="PANTHER" id="PTHR46197">
    <property type="entry name" value="PROTEIN ABHD14B-LIKE"/>
    <property type="match status" value="1"/>
</dbReference>
<dbReference type="Pfam" id="PF00561">
    <property type="entry name" value="Abhydrolase_1"/>
    <property type="match status" value="1"/>
</dbReference>
<accession>A0A218NN70</accession>
<reference evidence="5 6" key="1">
    <citation type="journal article" date="2017" name="Nat. Commun.">
        <title>'ARMAN' archaea depend on association with euryarchaeal host in culture and in situ.</title>
        <authorList>
            <person name="Golyshina O."/>
            <person name="Toshchakov S."/>
            <person name="Makarova K."/>
            <person name="Gavrilov S."/>
            <person name="Korzhenkov A."/>
            <person name="La Cono V."/>
            <person name="Arcadi E."/>
            <person name="Nechitaylo T."/>
            <person name="Ferrer M."/>
            <person name="Kublanov I."/>
            <person name="Wolf Y."/>
            <person name="Yakimov M."/>
            <person name="Golyshin P."/>
            <person name="Slesarev A."/>
            <person name="Kozyavkin S."/>
        </authorList>
    </citation>
    <scope>NUCLEOTIDE SEQUENCE [LARGE SCALE GENOMIC DNA]</scope>
    <source>
        <strain evidence="5 6">Mia14</strain>
    </source>
</reference>
<protein>
    <submittedName>
        <fullName evidence="5">Tricorn interacting prolyl aminopeptidase</fullName>
    </submittedName>
</protein>
<comment type="subcellular location">
    <subcellularLocation>
        <location evidence="1">Cytoplasm</location>
    </subcellularLocation>
</comment>
<dbReference type="GO" id="GO:0004177">
    <property type="term" value="F:aminopeptidase activity"/>
    <property type="evidence" value="ECO:0007669"/>
    <property type="project" value="UniProtKB-KW"/>
</dbReference>
<evidence type="ECO:0000256" key="3">
    <source>
        <dbReference type="ARBA" id="ARBA00037942"/>
    </source>
</evidence>
<proteinExistence type="inferred from homology"/>
<comment type="similarity">
    <text evidence="3">Belongs to the AB hydrolase superfamily. ABHD14 family.</text>
</comment>